<dbReference type="InterPro" id="IPR035914">
    <property type="entry name" value="Sperma_CUB_dom_sf"/>
</dbReference>
<dbReference type="Pfam" id="PF00431">
    <property type="entry name" value="CUB"/>
    <property type="match status" value="1"/>
</dbReference>
<accession>A0AAN8K0R5</accession>
<dbReference type="PANTHER" id="PTHR24251">
    <property type="entry name" value="OVOCHYMASE-RELATED"/>
    <property type="match status" value="1"/>
</dbReference>
<sequence length="287" mass="32386">MKTIYNSIVGLYYLCLLTTWTWRCCLCIECVNGKVYELFAPYDQVDDPVYITSPDYPNYYPPNVICGFYFKTEEKNQIVSVLVNDIAIGNPGSCAYDKLLAFDGPTNTSKLLGSSCFNKVRFQSSGNYMYVQFQSDSYVSSRGFKAKYYALLHEDNFKLSGGAIAGICLAVIVFVICAIVFTFWGSVKRLYKRCCRKNQSSDDQLPSRTFSSFHTLEENRRNDLRPTSFSTGQLSNHQLTLAPPPYESVDYSADLPPPPSYDEVMFDSYSYSTSEQPPAASPGPIYK</sequence>
<keyword evidence="2" id="KW-1015">Disulfide bond</keyword>
<dbReference type="InterPro" id="IPR000859">
    <property type="entry name" value="CUB_dom"/>
</dbReference>
<comment type="caution">
    <text evidence="3">Lacks conserved residue(s) required for the propagation of feature annotation.</text>
</comment>
<feature type="signal peptide" evidence="6">
    <location>
        <begin position="1"/>
        <end position="27"/>
    </location>
</feature>
<dbReference type="Gene3D" id="2.60.120.290">
    <property type="entry name" value="Spermadhesin, CUB domain"/>
    <property type="match status" value="1"/>
</dbReference>
<dbReference type="EMBL" id="JAZGQO010000005">
    <property type="protein sequence ID" value="KAK6187071.1"/>
    <property type="molecule type" value="Genomic_DNA"/>
</dbReference>
<keyword evidence="5" id="KW-0812">Transmembrane</keyword>
<evidence type="ECO:0000259" key="7">
    <source>
        <dbReference type="PROSITE" id="PS01180"/>
    </source>
</evidence>
<evidence type="ECO:0000256" key="3">
    <source>
        <dbReference type="PROSITE-ProRule" id="PRU00059"/>
    </source>
</evidence>
<comment type="caution">
    <text evidence="8">The sequence shown here is derived from an EMBL/GenBank/DDBJ whole genome shotgun (WGS) entry which is preliminary data.</text>
</comment>
<evidence type="ECO:0000256" key="4">
    <source>
        <dbReference type="SAM" id="MobiDB-lite"/>
    </source>
</evidence>
<dbReference type="Proteomes" id="UP001347796">
    <property type="component" value="Unassembled WGS sequence"/>
</dbReference>
<dbReference type="CDD" id="cd00041">
    <property type="entry name" value="CUB"/>
    <property type="match status" value="1"/>
</dbReference>
<proteinExistence type="predicted"/>
<feature type="chain" id="PRO_5042871606" description="CUB domain-containing protein" evidence="6">
    <location>
        <begin position="28"/>
        <end position="287"/>
    </location>
</feature>
<evidence type="ECO:0000256" key="2">
    <source>
        <dbReference type="ARBA" id="ARBA00023157"/>
    </source>
</evidence>
<keyword evidence="1" id="KW-0677">Repeat</keyword>
<evidence type="ECO:0000313" key="9">
    <source>
        <dbReference type="Proteomes" id="UP001347796"/>
    </source>
</evidence>
<evidence type="ECO:0000256" key="1">
    <source>
        <dbReference type="ARBA" id="ARBA00022737"/>
    </source>
</evidence>
<dbReference type="AlphaFoldDB" id="A0AAN8K0R5"/>
<evidence type="ECO:0000256" key="6">
    <source>
        <dbReference type="SAM" id="SignalP"/>
    </source>
</evidence>
<feature type="transmembrane region" description="Helical" evidence="5">
    <location>
        <begin position="163"/>
        <end position="187"/>
    </location>
</feature>
<dbReference type="SUPFAM" id="SSF49854">
    <property type="entry name" value="Spermadhesin, CUB domain"/>
    <property type="match status" value="1"/>
</dbReference>
<feature type="domain" description="CUB" evidence="7">
    <location>
        <begin position="31"/>
        <end position="151"/>
    </location>
</feature>
<reference evidence="8 9" key="1">
    <citation type="submission" date="2024-01" db="EMBL/GenBank/DDBJ databases">
        <title>The genome of the rayed Mediterranean limpet Patella caerulea (Linnaeus, 1758).</title>
        <authorList>
            <person name="Anh-Thu Weber A."/>
            <person name="Halstead-Nussloch G."/>
        </authorList>
    </citation>
    <scope>NUCLEOTIDE SEQUENCE [LARGE SCALE GENOMIC DNA]</scope>
    <source>
        <strain evidence="8">AATW-2023a</strain>
        <tissue evidence="8">Whole specimen</tissue>
    </source>
</reference>
<keyword evidence="5" id="KW-1133">Transmembrane helix</keyword>
<evidence type="ECO:0000313" key="8">
    <source>
        <dbReference type="EMBL" id="KAK6187071.1"/>
    </source>
</evidence>
<dbReference type="SMART" id="SM00042">
    <property type="entry name" value="CUB"/>
    <property type="match status" value="1"/>
</dbReference>
<name>A0AAN8K0R5_PATCE</name>
<protein>
    <recommendedName>
        <fullName evidence="7">CUB domain-containing protein</fullName>
    </recommendedName>
</protein>
<dbReference type="PANTHER" id="PTHR24251:SF30">
    <property type="entry name" value="MEMBRANE FRIZZLED-RELATED PROTEIN"/>
    <property type="match status" value="1"/>
</dbReference>
<organism evidence="8 9">
    <name type="scientific">Patella caerulea</name>
    <name type="common">Rayed Mediterranean limpet</name>
    <dbReference type="NCBI Taxonomy" id="87958"/>
    <lineage>
        <taxon>Eukaryota</taxon>
        <taxon>Metazoa</taxon>
        <taxon>Spiralia</taxon>
        <taxon>Lophotrochozoa</taxon>
        <taxon>Mollusca</taxon>
        <taxon>Gastropoda</taxon>
        <taxon>Patellogastropoda</taxon>
        <taxon>Patelloidea</taxon>
        <taxon>Patellidae</taxon>
        <taxon>Patella</taxon>
    </lineage>
</organism>
<keyword evidence="9" id="KW-1185">Reference proteome</keyword>
<keyword evidence="5" id="KW-0472">Membrane</keyword>
<gene>
    <name evidence="8" type="ORF">SNE40_006319</name>
</gene>
<feature type="region of interest" description="Disordered" evidence="4">
    <location>
        <begin position="241"/>
        <end position="287"/>
    </location>
</feature>
<evidence type="ECO:0000256" key="5">
    <source>
        <dbReference type="SAM" id="Phobius"/>
    </source>
</evidence>
<dbReference type="PROSITE" id="PS01180">
    <property type="entry name" value="CUB"/>
    <property type="match status" value="1"/>
</dbReference>
<keyword evidence="6" id="KW-0732">Signal</keyword>